<feature type="transmembrane region" description="Helical" evidence="1">
    <location>
        <begin position="226"/>
        <end position="245"/>
    </location>
</feature>
<gene>
    <name evidence="2" type="ORF">PHLGIDRAFT_159533</name>
</gene>
<dbReference type="EMBL" id="KN840448">
    <property type="protein sequence ID" value="KIP11209.1"/>
    <property type="molecule type" value="Genomic_DNA"/>
</dbReference>
<accession>A0A0C3P0C9</accession>
<keyword evidence="3" id="KW-1185">Reference proteome</keyword>
<protein>
    <submittedName>
        <fullName evidence="2">Uncharacterized protein</fullName>
    </submittedName>
</protein>
<proteinExistence type="predicted"/>
<dbReference type="Proteomes" id="UP000053257">
    <property type="component" value="Unassembled WGS sequence"/>
</dbReference>
<organism evidence="2 3">
    <name type="scientific">Phlebiopsis gigantea (strain 11061_1 CR5-6)</name>
    <name type="common">White-rot fungus</name>
    <name type="synonym">Peniophora gigantea</name>
    <dbReference type="NCBI Taxonomy" id="745531"/>
    <lineage>
        <taxon>Eukaryota</taxon>
        <taxon>Fungi</taxon>
        <taxon>Dikarya</taxon>
        <taxon>Basidiomycota</taxon>
        <taxon>Agaricomycotina</taxon>
        <taxon>Agaricomycetes</taxon>
        <taxon>Polyporales</taxon>
        <taxon>Phanerochaetaceae</taxon>
        <taxon>Phlebiopsis</taxon>
    </lineage>
</organism>
<reference evidence="2 3" key="1">
    <citation type="journal article" date="2014" name="PLoS Genet.">
        <title>Analysis of the Phlebiopsis gigantea genome, transcriptome and secretome provides insight into its pioneer colonization strategies of wood.</title>
        <authorList>
            <person name="Hori C."/>
            <person name="Ishida T."/>
            <person name="Igarashi K."/>
            <person name="Samejima M."/>
            <person name="Suzuki H."/>
            <person name="Master E."/>
            <person name="Ferreira P."/>
            <person name="Ruiz-Duenas F.J."/>
            <person name="Held B."/>
            <person name="Canessa P."/>
            <person name="Larrondo L.F."/>
            <person name="Schmoll M."/>
            <person name="Druzhinina I.S."/>
            <person name="Kubicek C.P."/>
            <person name="Gaskell J.A."/>
            <person name="Kersten P."/>
            <person name="St John F."/>
            <person name="Glasner J."/>
            <person name="Sabat G."/>
            <person name="Splinter BonDurant S."/>
            <person name="Syed K."/>
            <person name="Yadav J."/>
            <person name="Mgbeahuruike A.C."/>
            <person name="Kovalchuk A."/>
            <person name="Asiegbu F.O."/>
            <person name="Lackner G."/>
            <person name="Hoffmeister D."/>
            <person name="Rencoret J."/>
            <person name="Gutierrez A."/>
            <person name="Sun H."/>
            <person name="Lindquist E."/>
            <person name="Barry K."/>
            <person name="Riley R."/>
            <person name="Grigoriev I.V."/>
            <person name="Henrissat B."/>
            <person name="Kues U."/>
            <person name="Berka R.M."/>
            <person name="Martinez A.T."/>
            <person name="Covert S.F."/>
            <person name="Blanchette R.A."/>
            <person name="Cullen D."/>
        </authorList>
    </citation>
    <scope>NUCLEOTIDE SEQUENCE [LARGE SCALE GENOMIC DNA]</scope>
    <source>
        <strain evidence="2 3">11061_1 CR5-6</strain>
    </source>
</reference>
<dbReference type="HOGENOM" id="CLU_044614_9_3_1"/>
<dbReference type="AlphaFoldDB" id="A0A0C3P0C9"/>
<dbReference type="OrthoDB" id="2757062at2759"/>
<evidence type="ECO:0000313" key="3">
    <source>
        <dbReference type="Proteomes" id="UP000053257"/>
    </source>
</evidence>
<name>A0A0C3P0C9_PHLG1</name>
<feature type="transmembrane region" description="Helical" evidence="1">
    <location>
        <begin position="187"/>
        <end position="206"/>
    </location>
</feature>
<keyword evidence="1" id="KW-0472">Membrane</keyword>
<feature type="transmembrane region" description="Helical" evidence="1">
    <location>
        <begin position="131"/>
        <end position="154"/>
    </location>
</feature>
<keyword evidence="1" id="KW-0812">Transmembrane</keyword>
<keyword evidence="1" id="KW-1133">Transmembrane helix</keyword>
<evidence type="ECO:0000313" key="2">
    <source>
        <dbReference type="EMBL" id="KIP11209.1"/>
    </source>
</evidence>
<feature type="transmembrane region" description="Helical" evidence="1">
    <location>
        <begin position="105"/>
        <end position="125"/>
    </location>
</feature>
<evidence type="ECO:0000256" key="1">
    <source>
        <dbReference type="SAM" id="Phobius"/>
    </source>
</evidence>
<sequence>MMIASVLLVATGARSVSKKLMLLVCIVMYAMATTHWALSLRTLILQQRFARMLLSTTSSCLSTVLHGAPCPPDLADLQNQLPGQGDCIVLWRAWILWARNRSIQVVSALLVLSTLVTSSLCSATAGDPIEAVWGMSAFALSWATNVWATGLISLKAWQYRRVITHDLLGANARAQAEKALMLFVDSGILYCALWTVMVAGALRSMLPGTTTSSAKFGSDVLKFKESGLIHAIGIYPTAVVILVALTKSYCERTLRFDSLPTLQFDSYHRRAASQSDRSLPQTLDTDIQPSARTASSVVDGECSLPSTIAVPEKVKYKVADLG</sequence>
<feature type="transmembrane region" description="Helical" evidence="1">
    <location>
        <begin position="25"/>
        <end position="44"/>
    </location>
</feature>